<dbReference type="Proteomes" id="UP000291084">
    <property type="component" value="Chromosome 3"/>
</dbReference>
<organism evidence="1 2">
    <name type="scientific">Vigna angularis var. angularis</name>
    <dbReference type="NCBI Taxonomy" id="157739"/>
    <lineage>
        <taxon>Eukaryota</taxon>
        <taxon>Viridiplantae</taxon>
        <taxon>Streptophyta</taxon>
        <taxon>Embryophyta</taxon>
        <taxon>Tracheophyta</taxon>
        <taxon>Spermatophyta</taxon>
        <taxon>Magnoliopsida</taxon>
        <taxon>eudicotyledons</taxon>
        <taxon>Gunneridae</taxon>
        <taxon>Pentapetalae</taxon>
        <taxon>rosids</taxon>
        <taxon>fabids</taxon>
        <taxon>Fabales</taxon>
        <taxon>Fabaceae</taxon>
        <taxon>Papilionoideae</taxon>
        <taxon>50 kb inversion clade</taxon>
        <taxon>NPAAA clade</taxon>
        <taxon>indigoferoid/millettioid clade</taxon>
        <taxon>Phaseoleae</taxon>
        <taxon>Vigna</taxon>
    </lineage>
</organism>
<dbReference type="AlphaFoldDB" id="A0A0S3RNW9"/>
<accession>A0A0S3RNW9</accession>
<name>A0A0S3RNW9_PHAAN</name>
<gene>
    <name evidence="1" type="primary">Vigan.03G207000</name>
    <name evidence="1" type="ORF">VIGAN_03207000</name>
</gene>
<dbReference type="EMBL" id="AP015036">
    <property type="protein sequence ID" value="BAT82111.1"/>
    <property type="molecule type" value="Genomic_DNA"/>
</dbReference>
<protein>
    <submittedName>
        <fullName evidence="1">Uncharacterized protein</fullName>
    </submittedName>
</protein>
<keyword evidence="2" id="KW-1185">Reference proteome</keyword>
<evidence type="ECO:0000313" key="2">
    <source>
        <dbReference type="Proteomes" id="UP000291084"/>
    </source>
</evidence>
<sequence length="82" mass="9409">QISLIGHININFWTTGLAAVKLLKLGNVNHAQVCSVLTYDECFAYYSLYRTPIELILVSLETRLKELQFDYSYAYFGLREGV</sequence>
<feature type="non-terminal residue" evidence="1">
    <location>
        <position position="1"/>
    </location>
</feature>
<evidence type="ECO:0000313" key="1">
    <source>
        <dbReference type="EMBL" id="BAT82111.1"/>
    </source>
</evidence>
<proteinExistence type="predicted"/>
<reference evidence="1 2" key="1">
    <citation type="journal article" date="2015" name="Sci. Rep.">
        <title>The power of single molecule real-time sequencing technology in the de novo assembly of a eukaryotic genome.</title>
        <authorList>
            <person name="Sakai H."/>
            <person name="Naito K."/>
            <person name="Ogiso-Tanaka E."/>
            <person name="Takahashi Y."/>
            <person name="Iseki K."/>
            <person name="Muto C."/>
            <person name="Satou K."/>
            <person name="Teruya K."/>
            <person name="Shiroma A."/>
            <person name="Shimoji M."/>
            <person name="Hirano T."/>
            <person name="Itoh T."/>
            <person name="Kaga A."/>
            <person name="Tomooka N."/>
        </authorList>
    </citation>
    <scope>NUCLEOTIDE SEQUENCE [LARGE SCALE GENOMIC DNA]</scope>
    <source>
        <strain evidence="2">cv. Shumari</strain>
    </source>
</reference>